<evidence type="ECO:0000313" key="2">
    <source>
        <dbReference type="EMBL" id="RHW33558.1"/>
    </source>
</evidence>
<feature type="compositionally biased region" description="Basic residues" evidence="1">
    <location>
        <begin position="1"/>
        <end position="10"/>
    </location>
</feature>
<name>A0A417YJW2_9BACI</name>
<gene>
    <name evidence="2" type="ORF">D1B32_05820</name>
</gene>
<sequence>MIKVKIRKPRSPISKAKSSVKRSVKKSVTPGYGKGGATALSNPKKYIKKKATGQPLTKKKKKGFFSLFK</sequence>
<dbReference type="EMBL" id="QWEH01000003">
    <property type="protein sequence ID" value="RHW33558.1"/>
    <property type="molecule type" value="Genomic_DNA"/>
</dbReference>
<feature type="region of interest" description="Disordered" evidence="1">
    <location>
        <begin position="1"/>
        <end position="40"/>
    </location>
</feature>
<keyword evidence="3" id="KW-1185">Reference proteome</keyword>
<dbReference type="AlphaFoldDB" id="A0A417YJW2"/>
<evidence type="ECO:0000256" key="1">
    <source>
        <dbReference type="SAM" id="MobiDB-lite"/>
    </source>
</evidence>
<accession>A0A417YJW2</accession>
<dbReference type="Proteomes" id="UP000285456">
    <property type="component" value="Unassembled WGS sequence"/>
</dbReference>
<reference evidence="2 3" key="1">
    <citation type="journal article" date="2007" name="Int. J. Syst. Evol. Microbiol.">
        <title>Oceanobacillus profundus sp. nov., isolated from a deep-sea sediment core.</title>
        <authorList>
            <person name="Kim Y.G."/>
            <person name="Choi D.H."/>
            <person name="Hyun S."/>
            <person name="Cho B.C."/>
        </authorList>
    </citation>
    <scope>NUCLEOTIDE SEQUENCE [LARGE SCALE GENOMIC DNA]</scope>
    <source>
        <strain evidence="2 3">DSM 18246</strain>
    </source>
</reference>
<comment type="caution">
    <text evidence="2">The sequence shown here is derived from an EMBL/GenBank/DDBJ whole genome shotgun (WGS) entry which is preliminary data.</text>
</comment>
<proteinExistence type="predicted"/>
<protein>
    <submittedName>
        <fullName evidence="2">Uncharacterized protein</fullName>
    </submittedName>
</protein>
<evidence type="ECO:0000313" key="3">
    <source>
        <dbReference type="Proteomes" id="UP000285456"/>
    </source>
</evidence>
<organism evidence="2 3">
    <name type="scientific">Oceanobacillus profundus</name>
    <dbReference type="NCBI Taxonomy" id="372463"/>
    <lineage>
        <taxon>Bacteria</taxon>
        <taxon>Bacillati</taxon>
        <taxon>Bacillota</taxon>
        <taxon>Bacilli</taxon>
        <taxon>Bacillales</taxon>
        <taxon>Bacillaceae</taxon>
        <taxon>Oceanobacillus</taxon>
    </lineage>
</organism>